<protein>
    <submittedName>
        <fullName evidence="1">Uncharacterized protein</fullName>
    </submittedName>
</protein>
<organism evidence="1 2">
    <name type="scientific">Smallanthus sonchifolius</name>
    <dbReference type="NCBI Taxonomy" id="185202"/>
    <lineage>
        <taxon>Eukaryota</taxon>
        <taxon>Viridiplantae</taxon>
        <taxon>Streptophyta</taxon>
        <taxon>Embryophyta</taxon>
        <taxon>Tracheophyta</taxon>
        <taxon>Spermatophyta</taxon>
        <taxon>Magnoliopsida</taxon>
        <taxon>eudicotyledons</taxon>
        <taxon>Gunneridae</taxon>
        <taxon>Pentapetalae</taxon>
        <taxon>asterids</taxon>
        <taxon>campanulids</taxon>
        <taxon>Asterales</taxon>
        <taxon>Asteraceae</taxon>
        <taxon>Asteroideae</taxon>
        <taxon>Heliantheae alliance</taxon>
        <taxon>Millerieae</taxon>
        <taxon>Smallanthus</taxon>
    </lineage>
</organism>
<proteinExistence type="predicted"/>
<accession>A0ACB9FSI2</accession>
<dbReference type="EMBL" id="CM042033">
    <property type="protein sequence ID" value="KAI3774082.1"/>
    <property type="molecule type" value="Genomic_DNA"/>
</dbReference>
<name>A0ACB9FSI2_9ASTR</name>
<comment type="caution">
    <text evidence="1">The sequence shown here is derived from an EMBL/GenBank/DDBJ whole genome shotgun (WGS) entry which is preliminary data.</text>
</comment>
<keyword evidence="2" id="KW-1185">Reference proteome</keyword>
<dbReference type="Proteomes" id="UP001056120">
    <property type="component" value="Linkage Group LG16"/>
</dbReference>
<sequence length="92" mass="10738">MGRGKLMNFNSYSKFEFHAPKSLINQCRFIFKITYLNQIIVTDRVPFLLLLEAAMHQLYVLIARGRGRPLVTIGENANVNIETENNYKEQFK</sequence>
<evidence type="ECO:0000313" key="1">
    <source>
        <dbReference type="EMBL" id="KAI3774082.1"/>
    </source>
</evidence>
<reference evidence="2" key="1">
    <citation type="journal article" date="2022" name="Mol. Ecol. Resour.">
        <title>The genomes of chicory, endive, great burdock and yacon provide insights into Asteraceae palaeo-polyploidization history and plant inulin production.</title>
        <authorList>
            <person name="Fan W."/>
            <person name="Wang S."/>
            <person name="Wang H."/>
            <person name="Wang A."/>
            <person name="Jiang F."/>
            <person name="Liu H."/>
            <person name="Zhao H."/>
            <person name="Xu D."/>
            <person name="Zhang Y."/>
        </authorList>
    </citation>
    <scope>NUCLEOTIDE SEQUENCE [LARGE SCALE GENOMIC DNA]</scope>
    <source>
        <strain evidence="2">cv. Yunnan</strain>
    </source>
</reference>
<reference evidence="1 2" key="2">
    <citation type="journal article" date="2022" name="Mol. Ecol. Resour.">
        <title>The genomes of chicory, endive, great burdock and yacon provide insights into Asteraceae paleo-polyploidization history and plant inulin production.</title>
        <authorList>
            <person name="Fan W."/>
            <person name="Wang S."/>
            <person name="Wang H."/>
            <person name="Wang A."/>
            <person name="Jiang F."/>
            <person name="Liu H."/>
            <person name="Zhao H."/>
            <person name="Xu D."/>
            <person name="Zhang Y."/>
        </authorList>
    </citation>
    <scope>NUCLEOTIDE SEQUENCE [LARGE SCALE GENOMIC DNA]</scope>
    <source>
        <strain evidence="2">cv. Yunnan</strain>
        <tissue evidence="1">Leaves</tissue>
    </source>
</reference>
<evidence type="ECO:0000313" key="2">
    <source>
        <dbReference type="Proteomes" id="UP001056120"/>
    </source>
</evidence>
<gene>
    <name evidence="1" type="ORF">L1987_48625</name>
</gene>